<evidence type="ECO:0000313" key="4">
    <source>
        <dbReference type="Proteomes" id="UP001596972"/>
    </source>
</evidence>
<dbReference type="PANTHER" id="PTHR46696">
    <property type="entry name" value="P450, PUTATIVE (EUROFUNG)-RELATED"/>
    <property type="match status" value="1"/>
</dbReference>
<evidence type="ECO:0000313" key="3">
    <source>
        <dbReference type="EMBL" id="MFD0904374.1"/>
    </source>
</evidence>
<dbReference type="PROSITE" id="PS00086">
    <property type="entry name" value="CYTOCHROME_P450"/>
    <property type="match status" value="1"/>
</dbReference>
<feature type="compositionally biased region" description="Low complexity" evidence="2">
    <location>
        <begin position="1"/>
        <end position="25"/>
    </location>
</feature>
<reference evidence="4" key="1">
    <citation type="journal article" date="2019" name="Int. J. Syst. Evol. Microbiol.">
        <title>The Global Catalogue of Microorganisms (GCM) 10K type strain sequencing project: providing services to taxonomists for standard genome sequencing and annotation.</title>
        <authorList>
            <consortium name="The Broad Institute Genomics Platform"/>
            <consortium name="The Broad Institute Genome Sequencing Center for Infectious Disease"/>
            <person name="Wu L."/>
            <person name="Ma J."/>
        </authorList>
    </citation>
    <scope>NUCLEOTIDE SEQUENCE [LARGE SCALE GENOMIC DNA]</scope>
    <source>
        <strain evidence="4">JCM 31202</strain>
    </source>
</reference>
<sequence length="486" mass="52827">MEPQTPRAQSPQPQSPRAQSPQARSPHADASGPHPPLEALARVPLPSPDYEARPAAFYERLRAEYGPVAPVNVLGVPVWLVLGYSQVLDVLRDARGVWSRRVDSWRAYREGLVPADWPMLPVVESDSSGFRDGAESTRLRSAWSEGLRPFQERGRPQARELERAVHAYADELIDVLAESGGRSGWADLSAQYARPLPLMVTGRLIGFPTDSGADEMIMDLWRVLDAGPDAQEASGRLMARVADVCAARVREPREDLPSYMLAAAPDLTAEELTREMAMLTGLAGDITANLICNTITEVLAGETGARDSLSAGMIKEAINRASIAHPPMANLAFRWPRSDVRLGRFRIAAGDPVMVSPAAAHLDPAFTGGGSPDSVYSSRAHLAWSAGPHACLGRDLATTITMIAVERAFHRFASLDLAVPPDRLPWRSSPLIRGLRSLPVNYTLAREPAERAEAAERASARESAAGPDEPGSTTLVRRIMRLMRRS</sequence>
<gene>
    <name evidence="3" type="ORF">ACFQ11_28590</name>
</gene>
<dbReference type="PRINTS" id="PR00359">
    <property type="entry name" value="BP450"/>
</dbReference>
<dbReference type="Gene3D" id="1.10.630.10">
    <property type="entry name" value="Cytochrome P450"/>
    <property type="match status" value="1"/>
</dbReference>
<dbReference type="EMBL" id="JBHTJA010000083">
    <property type="protein sequence ID" value="MFD0904374.1"/>
    <property type="molecule type" value="Genomic_DNA"/>
</dbReference>
<name>A0ABW3EXS2_9ACTN</name>
<dbReference type="InterPro" id="IPR002397">
    <property type="entry name" value="Cyt_P450_B"/>
</dbReference>
<dbReference type="Proteomes" id="UP001596972">
    <property type="component" value="Unassembled WGS sequence"/>
</dbReference>
<dbReference type="InterPro" id="IPR036396">
    <property type="entry name" value="Cyt_P450_sf"/>
</dbReference>
<comment type="caution">
    <text evidence="3">The sequence shown here is derived from an EMBL/GenBank/DDBJ whole genome shotgun (WGS) entry which is preliminary data.</text>
</comment>
<feature type="region of interest" description="Disordered" evidence="2">
    <location>
        <begin position="451"/>
        <end position="474"/>
    </location>
</feature>
<evidence type="ECO:0000256" key="2">
    <source>
        <dbReference type="SAM" id="MobiDB-lite"/>
    </source>
</evidence>
<organism evidence="3 4">
    <name type="scientific">Actinomadura sediminis</name>
    <dbReference type="NCBI Taxonomy" id="1038904"/>
    <lineage>
        <taxon>Bacteria</taxon>
        <taxon>Bacillati</taxon>
        <taxon>Actinomycetota</taxon>
        <taxon>Actinomycetes</taxon>
        <taxon>Streptosporangiales</taxon>
        <taxon>Thermomonosporaceae</taxon>
        <taxon>Actinomadura</taxon>
    </lineage>
</organism>
<dbReference type="PANTHER" id="PTHR46696:SF1">
    <property type="entry name" value="CYTOCHROME P450 YJIB-RELATED"/>
    <property type="match status" value="1"/>
</dbReference>
<dbReference type="InterPro" id="IPR017972">
    <property type="entry name" value="Cyt_P450_CS"/>
</dbReference>
<dbReference type="SUPFAM" id="SSF48264">
    <property type="entry name" value="Cytochrome P450"/>
    <property type="match status" value="1"/>
</dbReference>
<proteinExistence type="inferred from homology"/>
<comment type="similarity">
    <text evidence="1">Belongs to the cytochrome P450 family.</text>
</comment>
<feature type="region of interest" description="Disordered" evidence="2">
    <location>
        <begin position="1"/>
        <end position="42"/>
    </location>
</feature>
<keyword evidence="4" id="KW-1185">Reference proteome</keyword>
<feature type="compositionally biased region" description="Basic and acidic residues" evidence="2">
    <location>
        <begin position="451"/>
        <end position="460"/>
    </location>
</feature>
<protein>
    <submittedName>
        <fullName evidence="3">Cytochrome</fullName>
    </submittedName>
</protein>
<dbReference type="RefSeq" id="WP_378304171.1">
    <property type="nucleotide sequence ID" value="NZ_JBHTJA010000083.1"/>
</dbReference>
<accession>A0ABW3EXS2</accession>
<evidence type="ECO:0000256" key="1">
    <source>
        <dbReference type="ARBA" id="ARBA00010617"/>
    </source>
</evidence>